<sequence>MTDRFFSQLSPLGIDVEDAMLRLNGSEKLFKRILGRYLDDGHYALCLEGFRTKNLETAFRAAHTLKGVAGNLSVVPLYEAASAMTECLRAGNWEEAEKHLPALTEAHERLTAGLTALLAAENV</sequence>
<dbReference type="Gene3D" id="1.20.120.160">
    <property type="entry name" value="HPT domain"/>
    <property type="match status" value="1"/>
</dbReference>
<evidence type="ECO:0000313" key="3">
    <source>
        <dbReference type="EMBL" id="BBF23133.1"/>
    </source>
</evidence>
<dbReference type="AlphaFoldDB" id="A0A2Z6I9F8"/>
<dbReference type="SUPFAM" id="SSF47226">
    <property type="entry name" value="Histidine-containing phosphotransfer domain, HPT domain"/>
    <property type="match status" value="1"/>
</dbReference>
<keyword evidence="1" id="KW-0902">Two-component regulatory system</keyword>
<evidence type="ECO:0000313" key="4">
    <source>
        <dbReference type="Proteomes" id="UP000271003"/>
    </source>
</evidence>
<proteinExistence type="predicted"/>
<reference evidence="3 4" key="1">
    <citation type="journal article" date="2018" name="Int. J. Syst. Evol. Microbiol.">
        <title>Mesosutterella multiformis gen. nov., sp. nov., a member of the family Sutterellaceae and Sutterella megalosphaeroides sp. nov., isolated from human faeces.</title>
        <authorList>
            <person name="Sakamoto M."/>
            <person name="Ikeyama N."/>
            <person name="Kunihiro T."/>
            <person name="Iino T."/>
            <person name="Yuki M."/>
            <person name="Ohkuma M."/>
        </authorList>
    </citation>
    <scope>NUCLEOTIDE SEQUENCE [LARGE SCALE GENOMIC DNA]</scope>
    <source>
        <strain evidence="3 4">6FBBBH3</strain>
    </source>
</reference>
<dbReference type="InterPro" id="IPR008207">
    <property type="entry name" value="Sig_transdc_His_kin_Hpt_dom"/>
</dbReference>
<dbReference type="Proteomes" id="UP000271003">
    <property type="component" value="Chromosome"/>
</dbReference>
<organism evidence="3 4">
    <name type="scientific">Sutterella megalosphaeroides</name>
    <dbReference type="NCBI Taxonomy" id="2494234"/>
    <lineage>
        <taxon>Bacteria</taxon>
        <taxon>Pseudomonadati</taxon>
        <taxon>Pseudomonadota</taxon>
        <taxon>Betaproteobacteria</taxon>
        <taxon>Burkholderiales</taxon>
        <taxon>Sutterellaceae</taxon>
        <taxon>Sutterella</taxon>
    </lineage>
</organism>
<dbReference type="OrthoDB" id="9146932at2"/>
<gene>
    <name evidence="3" type="ORF">SUTMEG_10240</name>
</gene>
<protein>
    <recommendedName>
        <fullName evidence="2">HPt domain-containing protein</fullName>
    </recommendedName>
</protein>
<dbReference type="InterPro" id="IPR036641">
    <property type="entry name" value="HPT_dom_sf"/>
</dbReference>
<dbReference type="RefSeq" id="WP_120176770.1">
    <property type="nucleotide sequence ID" value="NZ_AP018786.1"/>
</dbReference>
<dbReference type="KEGG" id="sutt:SUTMEG_10240"/>
<keyword evidence="4" id="KW-1185">Reference proteome</keyword>
<feature type="domain" description="HPt" evidence="2">
    <location>
        <begin position="51"/>
        <end position="112"/>
    </location>
</feature>
<dbReference type="EMBL" id="AP018786">
    <property type="protein sequence ID" value="BBF23133.1"/>
    <property type="molecule type" value="Genomic_DNA"/>
</dbReference>
<name>A0A2Z6I9F8_9BURK</name>
<accession>A0A2Z6I9F8</accession>
<evidence type="ECO:0000256" key="1">
    <source>
        <dbReference type="ARBA" id="ARBA00023012"/>
    </source>
</evidence>
<dbReference type="Pfam" id="PF01627">
    <property type="entry name" value="Hpt"/>
    <property type="match status" value="1"/>
</dbReference>
<dbReference type="GO" id="GO:0004672">
    <property type="term" value="F:protein kinase activity"/>
    <property type="evidence" value="ECO:0007669"/>
    <property type="project" value="UniProtKB-ARBA"/>
</dbReference>
<dbReference type="GO" id="GO:0000160">
    <property type="term" value="P:phosphorelay signal transduction system"/>
    <property type="evidence" value="ECO:0007669"/>
    <property type="project" value="UniProtKB-KW"/>
</dbReference>
<evidence type="ECO:0000259" key="2">
    <source>
        <dbReference type="Pfam" id="PF01627"/>
    </source>
</evidence>